<dbReference type="EMBL" id="CM001886">
    <property type="protein sequence ID" value="EOY16091.1"/>
    <property type="molecule type" value="Genomic_DNA"/>
</dbReference>
<proteinExistence type="predicted"/>
<dbReference type="HOGENOM" id="CLU_414146_0_0_1"/>
<keyword evidence="3" id="KW-1185">Reference proteome</keyword>
<feature type="compositionally biased region" description="Low complexity" evidence="1">
    <location>
        <begin position="619"/>
        <end position="628"/>
    </location>
</feature>
<evidence type="ECO:0000256" key="1">
    <source>
        <dbReference type="SAM" id="MobiDB-lite"/>
    </source>
</evidence>
<dbReference type="eggNOG" id="ENOG502SUG0">
    <property type="taxonomic scope" value="Eukaryota"/>
</dbReference>
<organism evidence="2 3">
    <name type="scientific">Theobroma cacao</name>
    <name type="common">Cacao</name>
    <name type="synonym">Cocoa</name>
    <dbReference type="NCBI Taxonomy" id="3641"/>
    <lineage>
        <taxon>Eukaryota</taxon>
        <taxon>Viridiplantae</taxon>
        <taxon>Streptophyta</taxon>
        <taxon>Embryophyta</taxon>
        <taxon>Tracheophyta</taxon>
        <taxon>Spermatophyta</taxon>
        <taxon>Magnoliopsida</taxon>
        <taxon>eudicotyledons</taxon>
        <taxon>Gunneridae</taxon>
        <taxon>Pentapetalae</taxon>
        <taxon>rosids</taxon>
        <taxon>malvids</taxon>
        <taxon>Malvales</taxon>
        <taxon>Malvaceae</taxon>
        <taxon>Byttnerioideae</taxon>
        <taxon>Theobroma</taxon>
    </lineage>
</organism>
<dbReference type="InParanoid" id="A0A061FGA4"/>
<dbReference type="OMA" id="IPENANC"/>
<dbReference type="Proteomes" id="UP000026915">
    <property type="component" value="Chromosome 8"/>
</dbReference>
<feature type="compositionally biased region" description="Polar residues" evidence="1">
    <location>
        <begin position="600"/>
        <end position="618"/>
    </location>
</feature>
<feature type="compositionally biased region" description="Basic and acidic residues" evidence="1">
    <location>
        <begin position="174"/>
        <end position="183"/>
    </location>
</feature>
<feature type="region of interest" description="Disordered" evidence="1">
    <location>
        <begin position="167"/>
        <end position="194"/>
    </location>
</feature>
<dbReference type="Gramene" id="EOY16091">
    <property type="protein sequence ID" value="EOY16091"/>
    <property type="gene ID" value="TCM_034969"/>
</dbReference>
<evidence type="ECO:0000313" key="2">
    <source>
        <dbReference type="EMBL" id="EOY16091.1"/>
    </source>
</evidence>
<feature type="compositionally biased region" description="Acidic residues" evidence="1">
    <location>
        <begin position="85"/>
        <end position="96"/>
    </location>
</feature>
<evidence type="ECO:0000313" key="3">
    <source>
        <dbReference type="Proteomes" id="UP000026915"/>
    </source>
</evidence>
<sequence length="663" mass="72828">MRSGSRAANLEIQLYDFSEGQLIDNRNMVGKYQQSETVGNLSMATVEAGPPRGSSPPLTNQPKHKQSLLASEFPSENNAPNTEEAPQEQETPDVVELESPPGRDYQFQLDQMNANPDASGHRAVVRPDNSNPVHKRVEFVSSPGTTVESFLHANSTQNLMQPAYSGFEGSGSSRGDHATDAHQTETPPYSPLIMQPTHSFPLALAEKMPENGSYSAQSFYSEHEVNSVQANQLNGQIGSSSLTEQCLRPQRVEPLNRGKAVVADQFEQNIPNNYFNDNQQLPFSTLFPRSPSGIGFLNGGPTQFSQHLPSWLSSNENHLYTPLALLGSQVNQIKATNSSDPQCYNFMQPRTSAPLRPQQLNNPLQLLNQVPNMPNASDPLLQQSALTKHSMPMQLMPQLFPYQHTQFPMAPGPYNSQTPSYMLPESSMPLSSSSLAELRSPILPPYLQTNPLDVSDFQYRNSLQSKPVTLSSSYQLPAIQQASNQFSMMPSLPNLEHHNSELPESSLLPRAPTVQQQGLLTPTVRPIATYPSSGASLSSLVFNSLLQQDNAGASAPHQMETSLSSFNEQEILGRRGHARGRLELGESSSFKRFRRESVMPQASSAEPVNITSLSPQNEAASPSAASFSHPRQIKNSVYDPIYEGLGLPIDPHLRMFASRNLMG</sequence>
<accession>A0A061FGA4</accession>
<feature type="region of interest" description="Disordered" evidence="1">
    <location>
        <begin position="40"/>
        <end position="107"/>
    </location>
</feature>
<dbReference type="AlphaFoldDB" id="A0A061FGA4"/>
<name>A0A061FGA4_THECC</name>
<feature type="region of interest" description="Disordered" evidence="1">
    <location>
        <begin position="593"/>
        <end position="629"/>
    </location>
</feature>
<gene>
    <name evidence="2" type="ORF">TCM_034969</name>
</gene>
<protein>
    <submittedName>
        <fullName evidence="2">Uncharacterized protein</fullName>
    </submittedName>
</protein>
<reference evidence="2 3" key="1">
    <citation type="journal article" date="2013" name="Genome Biol.">
        <title>The genome sequence of the most widely cultivated cacao type and its use to identify candidate genes regulating pod color.</title>
        <authorList>
            <person name="Motamayor J.C."/>
            <person name="Mockaitis K."/>
            <person name="Schmutz J."/>
            <person name="Haiminen N."/>
            <person name="Iii D.L."/>
            <person name="Cornejo O."/>
            <person name="Findley S.D."/>
            <person name="Zheng P."/>
            <person name="Utro F."/>
            <person name="Royaert S."/>
            <person name="Saski C."/>
            <person name="Jenkins J."/>
            <person name="Podicheti R."/>
            <person name="Zhao M."/>
            <person name="Scheffler B.E."/>
            <person name="Stack J.C."/>
            <person name="Feltus F.A."/>
            <person name="Mustiga G.M."/>
            <person name="Amores F."/>
            <person name="Phillips W."/>
            <person name="Marelli J.P."/>
            <person name="May G.D."/>
            <person name="Shapiro H."/>
            <person name="Ma J."/>
            <person name="Bustamante C.D."/>
            <person name="Schnell R.J."/>
            <person name="Main D."/>
            <person name="Gilbert D."/>
            <person name="Parida L."/>
            <person name="Kuhn D.N."/>
        </authorList>
    </citation>
    <scope>NUCLEOTIDE SEQUENCE [LARGE SCALE GENOMIC DNA]</scope>
    <source>
        <strain evidence="3">cv. Matina 1-6</strain>
    </source>
</reference>